<keyword evidence="2 4" id="KW-0732">Signal</keyword>
<dbReference type="EMBL" id="JACEIK010002592">
    <property type="protein sequence ID" value="MCD9637983.1"/>
    <property type="molecule type" value="Genomic_DNA"/>
</dbReference>
<comment type="caution">
    <text evidence="6">The sequence shown here is derived from an EMBL/GenBank/DDBJ whole genome shotgun (WGS) entry which is preliminary data.</text>
</comment>
<evidence type="ECO:0000259" key="5">
    <source>
        <dbReference type="Pfam" id="PF08263"/>
    </source>
</evidence>
<feature type="chain" id="PRO_5047528347" description="Leucine-rich repeat-containing N-terminal plant-type domain-containing protein" evidence="4">
    <location>
        <begin position="30"/>
        <end position="130"/>
    </location>
</feature>
<keyword evidence="1" id="KW-0433">Leucine-rich repeat</keyword>
<dbReference type="Pfam" id="PF08263">
    <property type="entry name" value="LRRNT_2"/>
    <property type="match status" value="1"/>
</dbReference>
<name>A0ABS8UT69_DATST</name>
<accession>A0ABS8UT69</accession>
<evidence type="ECO:0000313" key="6">
    <source>
        <dbReference type="EMBL" id="MCD9637983.1"/>
    </source>
</evidence>
<protein>
    <recommendedName>
        <fullName evidence="5">Leucine-rich repeat-containing N-terminal plant-type domain-containing protein</fullName>
    </recommendedName>
</protein>
<keyword evidence="3" id="KW-0677">Repeat</keyword>
<evidence type="ECO:0000256" key="2">
    <source>
        <dbReference type="ARBA" id="ARBA00022729"/>
    </source>
</evidence>
<dbReference type="InterPro" id="IPR032675">
    <property type="entry name" value="LRR_dom_sf"/>
</dbReference>
<feature type="non-terminal residue" evidence="6">
    <location>
        <position position="130"/>
    </location>
</feature>
<evidence type="ECO:0000256" key="4">
    <source>
        <dbReference type="SAM" id="SignalP"/>
    </source>
</evidence>
<dbReference type="InterPro" id="IPR013210">
    <property type="entry name" value="LRR_N_plant-typ"/>
</dbReference>
<proteinExistence type="predicted"/>
<dbReference type="Proteomes" id="UP000823775">
    <property type="component" value="Unassembled WGS sequence"/>
</dbReference>
<dbReference type="SUPFAM" id="SSF52058">
    <property type="entry name" value="L domain-like"/>
    <property type="match status" value="1"/>
</dbReference>
<evidence type="ECO:0000256" key="1">
    <source>
        <dbReference type="ARBA" id="ARBA00022614"/>
    </source>
</evidence>
<feature type="signal peptide" evidence="4">
    <location>
        <begin position="1"/>
        <end position="29"/>
    </location>
</feature>
<feature type="domain" description="Leucine-rich repeat-containing N-terminal plant-type" evidence="5">
    <location>
        <begin position="33"/>
        <end position="72"/>
    </location>
</feature>
<dbReference type="InterPro" id="IPR053211">
    <property type="entry name" value="DNA_repair-toleration"/>
</dbReference>
<dbReference type="PANTHER" id="PTHR48060">
    <property type="entry name" value="DNA DAMAGE-REPAIR/TOLERATION PROTEIN DRT100"/>
    <property type="match status" value="1"/>
</dbReference>
<reference evidence="6 7" key="1">
    <citation type="journal article" date="2021" name="BMC Genomics">
        <title>Datura genome reveals duplications of psychoactive alkaloid biosynthetic genes and high mutation rate following tissue culture.</title>
        <authorList>
            <person name="Rajewski A."/>
            <person name="Carter-House D."/>
            <person name="Stajich J."/>
            <person name="Litt A."/>
        </authorList>
    </citation>
    <scope>NUCLEOTIDE SEQUENCE [LARGE SCALE GENOMIC DNA]</scope>
    <source>
        <strain evidence="6">AR-01</strain>
    </source>
</reference>
<evidence type="ECO:0000256" key="3">
    <source>
        <dbReference type="ARBA" id="ARBA00022737"/>
    </source>
</evidence>
<dbReference type="PANTHER" id="PTHR48060:SF9">
    <property type="entry name" value="LRR RECEPTOR-LIKE SERINE_THREONINE-PROTEIN KINASE GSO1"/>
    <property type="match status" value="1"/>
</dbReference>
<organism evidence="6 7">
    <name type="scientific">Datura stramonium</name>
    <name type="common">Jimsonweed</name>
    <name type="synonym">Common thornapple</name>
    <dbReference type="NCBI Taxonomy" id="4076"/>
    <lineage>
        <taxon>Eukaryota</taxon>
        <taxon>Viridiplantae</taxon>
        <taxon>Streptophyta</taxon>
        <taxon>Embryophyta</taxon>
        <taxon>Tracheophyta</taxon>
        <taxon>Spermatophyta</taxon>
        <taxon>Magnoliopsida</taxon>
        <taxon>eudicotyledons</taxon>
        <taxon>Gunneridae</taxon>
        <taxon>Pentapetalae</taxon>
        <taxon>asterids</taxon>
        <taxon>lamiids</taxon>
        <taxon>Solanales</taxon>
        <taxon>Solanaceae</taxon>
        <taxon>Solanoideae</taxon>
        <taxon>Datureae</taxon>
        <taxon>Datura</taxon>
    </lineage>
</organism>
<dbReference type="Gene3D" id="3.80.10.10">
    <property type="entry name" value="Ribonuclease Inhibitor"/>
    <property type="match status" value="1"/>
</dbReference>
<sequence>MGIWGRRKSFLFIFFYINFSFFVPWPLEACHPVDKAALLDFKQKVTSDPSNLLQTWTLTTDCCKTWEGIACDPNGRVVNVSRPGLASGDDFIIDTSISGTLSPSLANLSFLELLDLSNLKDLTGPIPPEF</sequence>
<evidence type="ECO:0000313" key="7">
    <source>
        <dbReference type="Proteomes" id="UP000823775"/>
    </source>
</evidence>
<keyword evidence="7" id="KW-1185">Reference proteome</keyword>
<gene>
    <name evidence="6" type="ORF">HAX54_021588</name>
</gene>